<dbReference type="PROSITE" id="PS50211">
    <property type="entry name" value="DENN"/>
    <property type="match status" value="1"/>
</dbReference>
<sequence length="630" mass="74331">MDNNIEKELLQKSQIHAESLLKMVKKHKSENQALITQIQQLQKQISSQGDSQEIQRIQKENLYLAKENEQLINQQKELTQQIQDLEFQNNYMQQQLNQNQMKSGMLQLQNSNLQDDLYIRFQQLEFAYRKAVKEKEAFQQENAKLIEEKNQIQNQLLIVEELYRQAKNQSNLSMSMSMQTMELSQQLIAQNDYNKSQIQRSKKKDSIKLFEEFYIVSSPSTSIKYENPEPMVLFKHPIQCEDELKTLFQVLPLFAFPRGIKCQLSQQAKKDILKVLQDDQLTDFSLQIFTPNKDSGKDIQNEFIRNSNPDQLLYAVIISEQDFIADKRLTDSHDLVKQKKLGNPAQNIYLSKMAYIILTYYPYHKLFFQIIKNIIKTLKFERNQLSKQAIEQEYDLRQIDQYYFTNHENQIRKYLDQIQQLTLTKIIQPVKLFDNTEFIQNTQLSPILYNFELAPNNLLQGWSASTFVSAFQAVVLESKIAIINRSQKHIAYLMILLSLCIKPLNYFHPFIFDVPEKLMPLLDAPVPVFLGLQLEQFRQFNDDVVYINTISSNVEIENFEKIQSGLLNELENQIKSVLNNFNIILIKKIELLLNTFKDFMNQALNKIQNKQTKDLFLQKIEETQIYQMYK</sequence>
<accession>A0A8S1KFT4</accession>
<keyword evidence="4" id="KW-1185">Reference proteome</keyword>
<reference evidence="3" key="1">
    <citation type="submission" date="2021-01" db="EMBL/GenBank/DDBJ databases">
        <authorList>
            <consortium name="Genoscope - CEA"/>
            <person name="William W."/>
        </authorList>
    </citation>
    <scope>NUCLEOTIDE SEQUENCE</scope>
</reference>
<dbReference type="InterPro" id="IPR037516">
    <property type="entry name" value="Tripartite_DENN"/>
</dbReference>
<dbReference type="OrthoDB" id="305861at2759"/>
<feature type="coiled-coil region" evidence="1">
    <location>
        <begin position="121"/>
        <end position="169"/>
    </location>
</feature>
<feature type="coiled-coil region" evidence="1">
    <location>
        <begin position="24"/>
        <end position="95"/>
    </location>
</feature>
<keyword evidence="1" id="KW-0175">Coiled coil</keyword>
<dbReference type="Proteomes" id="UP000692954">
    <property type="component" value="Unassembled WGS sequence"/>
</dbReference>
<dbReference type="PANTHER" id="PTHR15288:SF0">
    <property type="entry name" value="UDENN DOMAIN-CONTAINING PROTEIN"/>
    <property type="match status" value="1"/>
</dbReference>
<evidence type="ECO:0000313" key="4">
    <source>
        <dbReference type="Proteomes" id="UP000692954"/>
    </source>
</evidence>
<dbReference type="AlphaFoldDB" id="A0A8S1KFT4"/>
<dbReference type="PANTHER" id="PTHR15288">
    <property type="entry name" value="DENN DOMAIN-CONTAINING PROTEIN 2"/>
    <property type="match status" value="1"/>
</dbReference>
<dbReference type="InterPro" id="IPR001194">
    <property type="entry name" value="cDENN_dom"/>
</dbReference>
<evidence type="ECO:0000259" key="2">
    <source>
        <dbReference type="PROSITE" id="PS50211"/>
    </source>
</evidence>
<comment type="caution">
    <text evidence="3">The sequence shown here is derived from an EMBL/GenBank/DDBJ whole genome shotgun (WGS) entry which is preliminary data.</text>
</comment>
<dbReference type="InterPro" id="IPR051942">
    <property type="entry name" value="DENN_domain_containing_2"/>
</dbReference>
<feature type="domain" description="UDENN" evidence="2">
    <location>
        <begin position="212"/>
        <end position="630"/>
    </location>
</feature>
<name>A0A8S1KFT4_9CILI</name>
<gene>
    <name evidence="3" type="ORF">PSON_ATCC_30995.1.T0080277</name>
</gene>
<protein>
    <recommendedName>
        <fullName evidence="2">UDENN domain-containing protein</fullName>
    </recommendedName>
</protein>
<organism evidence="3 4">
    <name type="scientific">Paramecium sonneborni</name>
    <dbReference type="NCBI Taxonomy" id="65129"/>
    <lineage>
        <taxon>Eukaryota</taxon>
        <taxon>Sar</taxon>
        <taxon>Alveolata</taxon>
        <taxon>Ciliophora</taxon>
        <taxon>Intramacronucleata</taxon>
        <taxon>Oligohymenophorea</taxon>
        <taxon>Peniculida</taxon>
        <taxon>Parameciidae</taxon>
        <taxon>Paramecium</taxon>
    </lineage>
</organism>
<dbReference type="SMART" id="SM00799">
    <property type="entry name" value="DENN"/>
    <property type="match status" value="1"/>
</dbReference>
<dbReference type="EMBL" id="CAJJDN010000008">
    <property type="protein sequence ID" value="CAD8054400.1"/>
    <property type="molecule type" value="Genomic_DNA"/>
</dbReference>
<proteinExistence type="predicted"/>
<evidence type="ECO:0000313" key="3">
    <source>
        <dbReference type="EMBL" id="CAD8054400.1"/>
    </source>
</evidence>
<evidence type="ECO:0000256" key="1">
    <source>
        <dbReference type="SAM" id="Coils"/>
    </source>
</evidence>
<dbReference type="Pfam" id="PF02141">
    <property type="entry name" value="DENN"/>
    <property type="match status" value="1"/>
</dbReference>